<dbReference type="EMBL" id="LQZG01000003">
    <property type="protein sequence ID" value="OAB86714.1"/>
    <property type="molecule type" value="Genomic_DNA"/>
</dbReference>
<dbReference type="AlphaFoldDB" id="A0A176QAN1"/>
<keyword evidence="3" id="KW-1185">Reference proteome</keyword>
<dbReference type="PANTHER" id="PTHR43610">
    <property type="entry name" value="BLL6696 PROTEIN"/>
    <property type="match status" value="1"/>
</dbReference>
<dbReference type="PROSITE" id="PS51186">
    <property type="entry name" value="GNAT"/>
    <property type="match status" value="1"/>
</dbReference>
<dbReference type="Pfam" id="PF13302">
    <property type="entry name" value="Acetyltransf_3"/>
    <property type="match status" value="1"/>
</dbReference>
<dbReference type="GO" id="GO:0016747">
    <property type="term" value="F:acyltransferase activity, transferring groups other than amino-acyl groups"/>
    <property type="evidence" value="ECO:0007669"/>
    <property type="project" value="InterPro"/>
</dbReference>
<evidence type="ECO:0000259" key="1">
    <source>
        <dbReference type="PROSITE" id="PS51186"/>
    </source>
</evidence>
<feature type="domain" description="N-acetyltransferase" evidence="1">
    <location>
        <begin position="19"/>
        <end position="187"/>
    </location>
</feature>
<organism evidence="2 3">
    <name type="scientific">Janibacter melonis</name>
    <dbReference type="NCBI Taxonomy" id="262209"/>
    <lineage>
        <taxon>Bacteria</taxon>
        <taxon>Bacillati</taxon>
        <taxon>Actinomycetota</taxon>
        <taxon>Actinomycetes</taxon>
        <taxon>Micrococcales</taxon>
        <taxon>Intrasporangiaceae</taxon>
        <taxon>Janibacter</taxon>
    </lineage>
</organism>
<comment type="caution">
    <text evidence="2">The sequence shown here is derived from an EMBL/GenBank/DDBJ whole genome shotgun (WGS) entry which is preliminary data.</text>
</comment>
<reference evidence="2 3" key="1">
    <citation type="submission" date="2016-01" db="EMBL/GenBank/DDBJ databases">
        <title>Janibacter melonis strain CD11_4 genome sequencing and assembly.</title>
        <authorList>
            <person name="Nair G.R."/>
            <person name="Kaur G."/>
            <person name="Chander A.M."/>
            <person name="Mayilraj S."/>
        </authorList>
    </citation>
    <scope>NUCLEOTIDE SEQUENCE [LARGE SCALE GENOMIC DNA]</scope>
    <source>
        <strain evidence="2 3">CD11-4</strain>
    </source>
</reference>
<dbReference type="Gene3D" id="3.40.630.30">
    <property type="match status" value="1"/>
</dbReference>
<dbReference type="STRING" id="262209.AWH69_09670"/>
<dbReference type="InterPro" id="IPR000182">
    <property type="entry name" value="GNAT_dom"/>
</dbReference>
<evidence type="ECO:0000313" key="3">
    <source>
        <dbReference type="Proteomes" id="UP000076976"/>
    </source>
</evidence>
<dbReference type="PANTHER" id="PTHR43610:SF1">
    <property type="entry name" value="N-ACETYLTRANSFERASE DOMAIN-CONTAINING PROTEIN"/>
    <property type="match status" value="1"/>
</dbReference>
<dbReference type="Proteomes" id="UP000076976">
    <property type="component" value="Unassembled WGS sequence"/>
</dbReference>
<protein>
    <recommendedName>
        <fullName evidence="1">N-acetyltransferase domain-containing protein</fullName>
    </recommendedName>
</protein>
<gene>
    <name evidence="2" type="ORF">AWH69_09670</name>
</gene>
<dbReference type="CDD" id="cd04301">
    <property type="entry name" value="NAT_SF"/>
    <property type="match status" value="1"/>
</dbReference>
<proteinExistence type="predicted"/>
<dbReference type="SUPFAM" id="SSF55729">
    <property type="entry name" value="Acyl-CoA N-acyltransferases (Nat)"/>
    <property type="match status" value="1"/>
</dbReference>
<sequence length="203" mass="22082">MTLDIGALARTPVLEGDLVRLRPFVESDAEAMHEVLADPEVQVLTGSVVSSTDTSPFDLDGLRAWYGSREDQDDRLDLGVEDRASGRLVGEVVLNELDPAAASANIRVLLGPQGRGRGLGTEAMRLTLAHAFERVGLHRVSLHVISHNPRARHVYETLGFVHEGTLRESVVLDGERHDEHVMSLLAHEWSALTAAKGAHPPGR</sequence>
<accession>A0A176QAN1</accession>
<dbReference type="InterPro" id="IPR016181">
    <property type="entry name" value="Acyl_CoA_acyltransferase"/>
</dbReference>
<name>A0A176QAN1_9MICO</name>
<evidence type="ECO:0000313" key="2">
    <source>
        <dbReference type="EMBL" id="OAB86714.1"/>
    </source>
</evidence>
<dbReference type="RefSeq" id="WP_068274717.1">
    <property type="nucleotide sequence ID" value="NZ_LQZG01000003.1"/>
</dbReference>